<dbReference type="Pfam" id="PF00969">
    <property type="entry name" value="MHC_II_beta"/>
    <property type="match status" value="1"/>
</dbReference>
<evidence type="ECO:0000256" key="3">
    <source>
        <dbReference type="ARBA" id="ARBA00022859"/>
    </source>
</evidence>
<dbReference type="PROSITE" id="PS00290">
    <property type="entry name" value="IG_MHC"/>
    <property type="match status" value="1"/>
</dbReference>
<keyword evidence="8" id="KW-0325">Glycoprotein</keyword>
<dbReference type="InterPro" id="IPR014745">
    <property type="entry name" value="MHC_II_a/b_N"/>
</dbReference>
<dbReference type="GO" id="GO:0042613">
    <property type="term" value="C:MHC class II protein complex"/>
    <property type="evidence" value="ECO:0007669"/>
    <property type="project" value="UniProtKB-KW"/>
</dbReference>
<dbReference type="Gene3D" id="2.60.40.10">
    <property type="entry name" value="Immunoglobulins"/>
    <property type="match status" value="1"/>
</dbReference>
<dbReference type="InterPro" id="IPR050160">
    <property type="entry name" value="MHC/Immunoglobulin"/>
</dbReference>
<feature type="transmembrane region" description="Helical" evidence="10">
    <location>
        <begin position="232"/>
        <end position="253"/>
    </location>
</feature>
<dbReference type="InterPro" id="IPR011162">
    <property type="entry name" value="MHC_I/II-like_Ag-recog"/>
</dbReference>
<evidence type="ECO:0000256" key="11">
    <source>
        <dbReference type="SAM" id="SignalP"/>
    </source>
</evidence>
<comment type="subcellular location">
    <subcellularLocation>
        <location evidence="1">Membrane</location>
        <topology evidence="1">Single-pass type I membrane protein</topology>
    </subcellularLocation>
</comment>
<reference evidence="13" key="1">
    <citation type="journal article" date="2014" name="Dev. Comp. Immunol.">
        <title>Extensive diversification of MHC in Chinese giant salamanders Andrias davidianus (Anda-MHC) reveals novel splice variants.</title>
        <authorList>
            <person name="Zhu R."/>
            <person name="Chen Z.Y."/>
            <person name="Wang J."/>
            <person name="Yuan J.D."/>
            <person name="Liao X.Y."/>
            <person name="Gui J.F."/>
            <person name="Zhang Q.Y."/>
        </authorList>
    </citation>
    <scope>NUCLEOTIDE SEQUENCE</scope>
</reference>
<gene>
    <name evidence="13" type="primary">Anda-DAB</name>
</gene>
<organism evidence="13">
    <name type="scientific">Andrias davidianus</name>
    <name type="common">Chinese giant salamander</name>
    <name type="synonym">Sieboldia davidiana</name>
    <dbReference type="NCBI Taxonomy" id="141262"/>
    <lineage>
        <taxon>Eukaryota</taxon>
        <taxon>Metazoa</taxon>
        <taxon>Chordata</taxon>
        <taxon>Craniata</taxon>
        <taxon>Vertebrata</taxon>
        <taxon>Euteleostomi</taxon>
        <taxon>Amphibia</taxon>
        <taxon>Batrachia</taxon>
        <taxon>Caudata</taxon>
        <taxon>Cryptobranchoidea</taxon>
        <taxon>Cryptobranchidae</taxon>
        <taxon>Andrias</taxon>
    </lineage>
</organism>
<dbReference type="InterPro" id="IPR036179">
    <property type="entry name" value="Ig-like_dom_sf"/>
</dbReference>
<keyword evidence="2 10" id="KW-0812">Transmembrane</keyword>
<evidence type="ECO:0000259" key="12">
    <source>
        <dbReference type="PROSITE" id="PS50835"/>
    </source>
</evidence>
<evidence type="ECO:0000256" key="10">
    <source>
        <dbReference type="SAM" id="Phobius"/>
    </source>
</evidence>
<dbReference type="EMBL" id="KF611874">
    <property type="protein sequence ID" value="AGY56016.1"/>
    <property type="molecule type" value="mRNA"/>
</dbReference>
<sequence>MRPPLNPSAWKWCAGAGTVLLALLTLHGGHCGTAPADFVTQAKAECHFLNGSERVRFLLRYFYNQEELAYFDSDVGRFVPKTEFGKPDADYWNSDPAILEDARAAVERYCKHNYDVRKQDARSWKVIPKVRITPTKTMSLDHQTMLVCYVEDFYPPAINISWIKNGKEETGSVMSTEMLQNGDWTYQIHLFLETTPERGDTYVCQVEHSSLKSPITVEWKPDSSESAKSKRLTGIVGFVLGAIFITLGLIIYLKNKKGTPRIPVPQNDVA</sequence>
<feature type="chain" id="PRO_5007731369" evidence="11">
    <location>
        <begin position="32"/>
        <end position="270"/>
    </location>
</feature>
<accession>U5QAS2</accession>
<keyword evidence="6 10" id="KW-0472">Membrane</keyword>
<dbReference type="SMART" id="SM00407">
    <property type="entry name" value="IGc1"/>
    <property type="match status" value="1"/>
</dbReference>
<dbReference type="Pfam" id="PF07654">
    <property type="entry name" value="C1-set"/>
    <property type="match status" value="1"/>
</dbReference>
<keyword evidence="7" id="KW-1015">Disulfide bond</keyword>
<proteinExistence type="evidence at transcript level"/>
<keyword evidence="5" id="KW-1064">Adaptive immunity</keyword>
<dbReference type="AlphaFoldDB" id="U5QAS2"/>
<dbReference type="PANTHER" id="PTHR19944:SF99">
    <property type="entry name" value="HLA CLASS II HISTOCOMPATIBILITY ANTIGEN, DRB1 BETA CHAIN"/>
    <property type="match status" value="1"/>
</dbReference>
<evidence type="ECO:0000313" key="13">
    <source>
        <dbReference type="EMBL" id="AGY56018.1"/>
    </source>
</evidence>
<feature type="signal peptide" evidence="11">
    <location>
        <begin position="1"/>
        <end position="31"/>
    </location>
</feature>
<dbReference type="SUPFAM" id="SSF48726">
    <property type="entry name" value="Immunoglobulin"/>
    <property type="match status" value="1"/>
</dbReference>
<evidence type="ECO:0000256" key="2">
    <source>
        <dbReference type="ARBA" id="ARBA00022692"/>
    </source>
</evidence>
<keyword evidence="9" id="KW-0491">MHC II</keyword>
<dbReference type="PANTHER" id="PTHR19944">
    <property type="entry name" value="MHC CLASS II-RELATED"/>
    <property type="match status" value="1"/>
</dbReference>
<evidence type="ECO:0000256" key="4">
    <source>
        <dbReference type="ARBA" id="ARBA00022989"/>
    </source>
</evidence>
<name>U5QAS2_ANDDA</name>
<dbReference type="Gene3D" id="3.10.320.10">
    <property type="entry name" value="Class II Histocompatibility Antigen, M Beta Chain, Chain B, domain 1"/>
    <property type="match status" value="1"/>
</dbReference>
<dbReference type="FunFam" id="3.10.320.10:FF:000001">
    <property type="entry name" value="HLA class II histocompatibility antigen, DRB1-1 beta chain"/>
    <property type="match status" value="1"/>
</dbReference>
<dbReference type="SUPFAM" id="SSF54452">
    <property type="entry name" value="MHC antigen-recognition domain"/>
    <property type="match status" value="1"/>
</dbReference>
<evidence type="ECO:0000256" key="1">
    <source>
        <dbReference type="ARBA" id="ARBA00004479"/>
    </source>
</evidence>
<dbReference type="InterPro" id="IPR000353">
    <property type="entry name" value="MHC_II_b_N"/>
</dbReference>
<dbReference type="GO" id="GO:0002250">
    <property type="term" value="P:adaptive immune response"/>
    <property type="evidence" value="ECO:0007669"/>
    <property type="project" value="UniProtKB-KW"/>
</dbReference>
<dbReference type="EMBL" id="KF611876">
    <property type="protein sequence ID" value="AGY56018.1"/>
    <property type="molecule type" value="mRNA"/>
</dbReference>
<keyword evidence="3" id="KW-0391">Immunity</keyword>
<evidence type="ECO:0000256" key="7">
    <source>
        <dbReference type="ARBA" id="ARBA00023157"/>
    </source>
</evidence>
<dbReference type="InterPro" id="IPR007110">
    <property type="entry name" value="Ig-like_dom"/>
</dbReference>
<feature type="domain" description="Ig-like" evidence="12">
    <location>
        <begin position="128"/>
        <end position="216"/>
    </location>
</feature>
<dbReference type="FunFam" id="2.60.40.10:FF:000116">
    <property type="entry name" value="HLA class II histocompatibility antigen, DRB1-1 beta chain"/>
    <property type="match status" value="1"/>
</dbReference>
<dbReference type="SMART" id="SM00921">
    <property type="entry name" value="MHC_II_beta"/>
    <property type="match status" value="1"/>
</dbReference>
<dbReference type="InterPro" id="IPR003006">
    <property type="entry name" value="Ig/MHC_CS"/>
</dbReference>
<dbReference type="InterPro" id="IPR003597">
    <property type="entry name" value="Ig_C1-set"/>
</dbReference>
<evidence type="ECO:0000256" key="8">
    <source>
        <dbReference type="ARBA" id="ARBA00023180"/>
    </source>
</evidence>
<dbReference type="EMBL" id="KF611873">
    <property type="protein sequence ID" value="AGY56015.1"/>
    <property type="molecule type" value="mRNA"/>
</dbReference>
<evidence type="ECO:0000256" key="9">
    <source>
        <dbReference type="ARBA" id="ARBA00023182"/>
    </source>
</evidence>
<evidence type="ECO:0000256" key="5">
    <source>
        <dbReference type="ARBA" id="ARBA00023130"/>
    </source>
</evidence>
<keyword evidence="4 10" id="KW-1133">Transmembrane helix</keyword>
<evidence type="ECO:0000256" key="6">
    <source>
        <dbReference type="ARBA" id="ARBA00023136"/>
    </source>
</evidence>
<dbReference type="PROSITE" id="PS50835">
    <property type="entry name" value="IG_LIKE"/>
    <property type="match status" value="1"/>
</dbReference>
<keyword evidence="11" id="KW-0732">Signal</keyword>
<dbReference type="GO" id="GO:0002504">
    <property type="term" value="P:antigen processing and presentation of peptide or polysaccharide antigen via MHC class II"/>
    <property type="evidence" value="ECO:0007669"/>
    <property type="project" value="UniProtKB-KW"/>
</dbReference>
<dbReference type="CDD" id="cd05766">
    <property type="entry name" value="IgC1_MHC_II_beta"/>
    <property type="match status" value="1"/>
</dbReference>
<dbReference type="InterPro" id="IPR013783">
    <property type="entry name" value="Ig-like_fold"/>
</dbReference>
<protein>
    <submittedName>
        <fullName evidence="13">MHC class II antigen beta chain</fullName>
    </submittedName>
</protein>